<sequence length="605" mass="69417">MRIRFLLLLIPILFILTSCQEPSSSHSSAVNGKLTLTEEDFTINESIPLNGEWKFFWKELLNENEINNRLIENNQANMLVPSNWEDSLGTSLGYGTYFLKVIIPQEKVGNTLAFTTSHQNTSYTLFVNGVRIASNGFVGSSAKTSEPEYSNRLVYFTPRSKELNIVLHVSNYVHPVGGASNPILIGTAEQLTISHSDTLAYTMFTIGGILVMGIYELVIFFFRRKEIVFLYFGLISVLISIYTIVKPPFFFNKIFPTVDWLWVYRIEIICIYALFLFYLLFVRAMYPQEMKKIPTIVGVIIAIFCIMYTLLQEPLVFRPLLNTIFLIMMLYIIYGTYVLILAFIRKRPTARINLIAILIYFVTVLNDVLLTLNWIDSISLSTSGFFLYVLIQSINLSRDYARKFEEAEKLSSDLQVLNVSLDEKIKERTEELKHKNEKLKQLTLVDGLTGIYNRRYFDEYMSKYFAESFATSSPLSLLMIDIDNFKLYNDNKGHIAGDELLKKSSQLLNEMFNGNRFIARYGGEEFAVVLPNTTIQRAIEIAEDIRLLIEEQKFSLGIDNNIVTISIGASSTEQHAFKQKEELIDRADKALYQSKKNGKNRVTLL</sequence>
<dbReference type="Pfam" id="PF00990">
    <property type="entry name" value="GGDEF"/>
    <property type="match status" value="1"/>
</dbReference>
<feature type="transmembrane region" description="Helical" evidence="2">
    <location>
        <begin position="199"/>
        <end position="222"/>
    </location>
</feature>
<keyword evidence="5" id="KW-0548">Nucleotidyltransferase</keyword>
<evidence type="ECO:0000256" key="2">
    <source>
        <dbReference type="SAM" id="Phobius"/>
    </source>
</evidence>
<dbReference type="PANTHER" id="PTHR45138:SF9">
    <property type="entry name" value="DIGUANYLATE CYCLASE DGCM-RELATED"/>
    <property type="match status" value="1"/>
</dbReference>
<proteinExistence type="predicted"/>
<dbReference type="SMART" id="SM00267">
    <property type="entry name" value="GGDEF"/>
    <property type="match status" value="1"/>
</dbReference>
<feature type="transmembrane region" description="Helical" evidence="2">
    <location>
        <begin position="323"/>
        <end position="344"/>
    </location>
</feature>
<comment type="caution">
    <text evidence="5">The sequence shown here is derived from an EMBL/GenBank/DDBJ whole genome shotgun (WGS) entry which is preliminary data.</text>
</comment>
<dbReference type="NCBIfam" id="TIGR00254">
    <property type="entry name" value="GGDEF"/>
    <property type="match status" value="1"/>
</dbReference>
<dbReference type="PROSITE" id="PS50887">
    <property type="entry name" value="GGDEF"/>
    <property type="match status" value="1"/>
</dbReference>
<dbReference type="EMBL" id="JBAWSY010000002">
    <property type="protein sequence ID" value="MEI4769006.1"/>
    <property type="molecule type" value="Genomic_DNA"/>
</dbReference>
<feature type="transmembrane region" description="Helical" evidence="2">
    <location>
        <begin position="293"/>
        <end position="311"/>
    </location>
</feature>
<reference evidence="5 6" key="1">
    <citation type="submission" date="2024-01" db="EMBL/GenBank/DDBJ databases">
        <title>Seven novel Bacillus-like species.</title>
        <authorList>
            <person name="Liu G."/>
        </authorList>
    </citation>
    <scope>NUCLEOTIDE SEQUENCE [LARGE SCALE GENOMIC DNA]</scope>
    <source>
        <strain evidence="5 6">FJAT-51614</strain>
    </source>
</reference>
<evidence type="ECO:0000313" key="6">
    <source>
        <dbReference type="Proteomes" id="UP001364890"/>
    </source>
</evidence>
<feature type="coiled-coil region" evidence="1">
    <location>
        <begin position="418"/>
        <end position="445"/>
    </location>
</feature>
<feature type="transmembrane region" description="Helical" evidence="2">
    <location>
        <begin position="351"/>
        <end position="372"/>
    </location>
</feature>
<name>A0ABU8F1W7_9BACI</name>
<dbReference type="InterPro" id="IPR000160">
    <property type="entry name" value="GGDEF_dom"/>
</dbReference>
<feature type="signal peptide" evidence="3">
    <location>
        <begin position="1"/>
        <end position="20"/>
    </location>
</feature>
<keyword evidence="3" id="KW-0732">Signal</keyword>
<dbReference type="InterPro" id="IPR050469">
    <property type="entry name" value="Diguanylate_Cyclase"/>
</dbReference>
<dbReference type="Gene3D" id="3.30.70.270">
    <property type="match status" value="1"/>
</dbReference>
<dbReference type="InterPro" id="IPR029787">
    <property type="entry name" value="Nucleotide_cyclase"/>
</dbReference>
<dbReference type="Gene3D" id="2.60.120.260">
    <property type="entry name" value="Galactose-binding domain-like"/>
    <property type="match status" value="1"/>
</dbReference>
<dbReference type="InterPro" id="IPR008979">
    <property type="entry name" value="Galactose-bd-like_sf"/>
</dbReference>
<dbReference type="InterPro" id="IPR011623">
    <property type="entry name" value="7TMR_DISM_rcpt_extracell_dom1"/>
</dbReference>
<organism evidence="5 6">
    <name type="scientific">Psychrobacillus mangrovi</name>
    <dbReference type="NCBI Taxonomy" id="3117745"/>
    <lineage>
        <taxon>Bacteria</taxon>
        <taxon>Bacillati</taxon>
        <taxon>Bacillota</taxon>
        <taxon>Bacilli</taxon>
        <taxon>Bacillales</taxon>
        <taxon>Bacillaceae</taxon>
        <taxon>Psychrobacillus</taxon>
    </lineage>
</organism>
<feature type="chain" id="PRO_5045569521" evidence="3">
    <location>
        <begin position="21"/>
        <end position="605"/>
    </location>
</feature>
<dbReference type="CDD" id="cd01949">
    <property type="entry name" value="GGDEF"/>
    <property type="match status" value="1"/>
</dbReference>
<keyword evidence="1" id="KW-0175">Coiled coil</keyword>
<dbReference type="SUPFAM" id="SSF55073">
    <property type="entry name" value="Nucleotide cyclase"/>
    <property type="match status" value="1"/>
</dbReference>
<dbReference type="InterPro" id="IPR043128">
    <property type="entry name" value="Rev_trsase/Diguanyl_cyclase"/>
</dbReference>
<feature type="transmembrane region" description="Helical" evidence="2">
    <location>
        <begin position="262"/>
        <end position="281"/>
    </location>
</feature>
<keyword evidence="6" id="KW-1185">Reference proteome</keyword>
<dbReference type="Proteomes" id="UP001364890">
    <property type="component" value="Unassembled WGS sequence"/>
</dbReference>
<accession>A0ABU8F1W7</accession>
<keyword evidence="2" id="KW-0472">Membrane</keyword>
<keyword evidence="5" id="KW-0808">Transferase</keyword>
<evidence type="ECO:0000256" key="1">
    <source>
        <dbReference type="SAM" id="Coils"/>
    </source>
</evidence>
<evidence type="ECO:0000259" key="4">
    <source>
        <dbReference type="PROSITE" id="PS50887"/>
    </source>
</evidence>
<feature type="transmembrane region" description="Helical" evidence="2">
    <location>
        <begin position="229"/>
        <end position="250"/>
    </location>
</feature>
<keyword evidence="2" id="KW-1133">Transmembrane helix</keyword>
<dbReference type="GO" id="GO:0052621">
    <property type="term" value="F:diguanylate cyclase activity"/>
    <property type="evidence" value="ECO:0007669"/>
    <property type="project" value="UniProtKB-EC"/>
</dbReference>
<keyword evidence="2" id="KW-0812">Transmembrane</keyword>
<evidence type="ECO:0000256" key="3">
    <source>
        <dbReference type="SAM" id="SignalP"/>
    </source>
</evidence>
<evidence type="ECO:0000313" key="5">
    <source>
        <dbReference type="EMBL" id="MEI4769006.1"/>
    </source>
</evidence>
<dbReference type="Pfam" id="PF07695">
    <property type="entry name" value="7TMR-DISM_7TM"/>
    <property type="match status" value="1"/>
</dbReference>
<dbReference type="SUPFAM" id="SSF49785">
    <property type="entry name" value="Galactose-binding domain-like"/>
    <property type="match status" value="1"/>
</dbReference>
<protein>
    <submittedName>
        <fullName evidence="5">Diguanylate cyclase</fullName>
        <ecNumber evidence="5">2.7.7.65</ecNumber>
    </submittedName>
</protein>
<dbReference type="PROSITE" id="PS51257">
    <property type="entry name" value="PROKAR_LIPOPROTEIN"/>
    <property type="match status" value="1"/>
</dbReference>
<feature type="domain" description="GGDEF" evidence="4">
    <location>
        <begin position="473"/>
        <end position="605"/>
    </location>
</feature>
<dbReference type="PANTHER" id="PTHR45138">
    <property type="entry name" value="REGULATORY COMPONENTS OF SENSORY TRANSDUCTION SYSTEM"/>
    <property type="match status" value="1"/>
</dbReference>
<dbReference type="RefSeq" id="WP_336496555.1">
    <property type="nucleotide sequence ID" value="NZ_JBAWSY010000002.1"/>
</dbReference>
<gene>
    <name evidence="5" type="ORF">WAX74_04945</name>
</gene>
<dbReference type="EC" id="2.7.7.65" evidence="5"/>